<evidence type="ECO:0000313" key="2">
    <source>
        <dbReference type="Proteomes" id="UP001489719"/>
    </source>
</evidence>
<dbReference type="Proteomes" id="UP001489719">
    <property type="component" value="Unassembled WGS sequence"/>
</dbReference>
<evidence type="ECO:0000313" key="1">
    <source>
        <dbReference type="EMBL" id="KAK9322532.1"/>
    </source>
</evidence>
<gene>
    <name evidence="1" type="ORF">V1517DRAFT_133164</name>
</gene>
<organism evidence="1 2">
    <name type="scientific">Lipomyces orientalis</name>
    <dbReference type="NCBI Taxonomy" id="1233043"/>
    <lineage>
        <taxon>Eukaryota</taxon>
        <taxon>Fungi</taxon>
        <taxon>Dikarya</taxon>
        <taxon>Ascomycota</taxon>
        <taxon>Saccharomycotina</taxon>
        <taxon>Lipomycetes</taxon>
        <taxon>Lipomycetales</taxon>
        <taxon>Lipomycetaceae</taxon>
        <taxon>Lipomyces</taxon>
    </lineage>
</organism>
<accession>A0ACC3TMZ3</accession>
<sequence>MSLLAYISTNNNNNNNSSNHHYHHYCDSCQTPTQYSLPSNVHTSPYPQSRFSLPPQRHDQEGAHSIAKERELESLTASGRSLPPRLSPSYSGWSLRNHDKFSTLQMADELRLAAEDPYEQRAPQKQHQQLLDPASLGQFAGMSADFGRTGQLLMAAVADNEEDISPTRLPSIQTLLTTASTSAPSAPATSESGGVANASMAPSVSSTPTAAAEGIARSSISSNTSSNSTASAPARLSPTMTTTSTTSTPTAQSGYDPASGSTPQARTARMLQVSSASMAAAAAMQMPTSAYPQPAPPPPLQQQHQQQYMYPGPLPAMAAAPQIHPPPLPPHYMAAALPPQPYYIPAPQGAQSAYPAAATSYAVPPHPALTHHHPALRPVQLAPGMPLPMAHGMPGMPAAQTHLSPLKPKRKRATQHQVNRLNEVFQQTFFPSTEQRLELSRELGMTPRTVQIWFQNRRQGWRAESRRTSGGEGHGSHSDQQHQRQQQHGHMPGESMEGEYDLSE</sequence>
<keyword evidence="2" id="KW-1185">Reference proteome</keyword>
<protein>
    <submittedName>
        <fullName evidence="1">Uncharacterized protein</fullName>
    </submittedName>
</protein>
<dbReference type="EMBL" id="MU970075">
    <property type="protein sequence ID" value="KAK9322532.1"/>
    <property type="molecule type" value="Genomic_DNA"/>
</dbReference>
<proteinExistence type="predicted"/>
<comment type="caution">
    <text evidence="1">The sequence shown here is derived from an EMBL/GenBank/DDBJ whole genome shotgun (WGS) entry which is preliminary data.</text>
</comment>
<name>A0ACC3TMZ3_9ASCO</name>
<reference evidence="2" key="1">
    <citation type="journal article" date="2024" name="Front. Bioeng. Biotechnol.">
        <title>Genome-scale model development and genomic sequencing of the oleaginous clade Lipomyces.</title>
        <authorList>
            <person name="Czajka J.J."/>
            <person name="Han Y."/>
            <person name="Kim J."/>
            <person name="Mondo S.J."/>
            <person name="Hofstad B.A."/>
            <person name="Robles A."/>
            <person name="Haridas S."/>
            <person name="Riley R."/>
            <person name="LaButti K."/>
            <person name="Pangilinan J."/>
            <person name="Andreopoulos W."/>
            <person name="Lipzen A."/>
            <person name="Yan J."/>
            <person name="Wang M."/>
            <person name="Ng V."/>
            <person name="Grigoriev I.V."/>
            <person name="Spatafora J.W."/>
            <person name="Magnuson J.K."/>
            <person name="Baker S.E."/>
            <person name="Pomraning K.R."/>
        </authorList>
    </citation>
    <scope>NUCLEOTIDE SEQUENCE [LARGE SCALE GENOMIC DNA]</scope>
    <source>
        <strain evidence="2">CBS 10300</strain>
    </source>
</reference>